<gene>
    <name evidence="2" type="ORF">SDRG_02818</name>
</gene>
<evidence type="ECO:0000313" key="3">
    <source>
        <dbReference type="Proteomes" id="UP000030762"/>
    </source>
</evidence>
<dbReference type="GeneID" id="19943545"/>
<dbReference type="InParanoid" id="T0QPW6"/>
<name>T0QPW6_SAPDV</name>
<dbReference type="SUPFAM" id="SSF55729">
    <property type="entry name" value="Acyl-CoA N-acyltransferases (Nat)"/>
    <property type="match status" value="1"/>
</dbReference>
<organism evidence="2 3">
    <name type="scientific">Saprolegnia diclina (strain VS20)</name>
    <dbReference type="NCBI Taxonomy" id="1156394"/>
    <lineage>
        <taxon>Eukaryota</taxon>
        <taxon>Sar</taxon>
        <taxon>Stramenopiles</taxon>
        <taxon>Oomycota</taxon>
        <taxon>Saprolegniomycetes</taxon>
        <taxon>Saprolegniales</taxon>
        <taxon>Saprolegniaceae</taxon>
        <taxon>Saprolegnia</taxon>
    </lineage>
</organism>
<sequence length="205" mass="22865">MSSNLCRVCNHEHEQGVKCPICGHTGKCKVLMLLKKNTPINQVTLRAFRIDVHASPILGDWSFSRLLRENIFALPTAMFDAPLFDNLDVTNACKHVLIFVGDAPVGTARWSFTYDNGVEVALIEKFGLLDTHRQQGHGTKMLDYIIQDIATTSAEVGRDVFAIVASVRNNVDEPAYKLFLKCKFQPKAPEGHARDSSIKMVLTHN</sequence>
<dbReference type="GO" id="GO:0016747">
    <property type="term" value="F:acyltransferase activity, transferring groups other than amino-acyl groups"/>
    <property type="evidence" value="ECO:0007669"/>
    <property type="project" value="InterPro"/>
</dbReference>
<dbReference type="eggNOG" id="ENOG502S5NA">
    <property type="taxonomic scope" value="Eukaryota"/>
</dbReference>
<dbReference type="AlphaFoldDB" id="T0QPW6"/>
<dbReference type="InterPro" id="IPR016181">
    <property type="entry name" value="Acyl_CoA_acyltransferase"/>
</dbReference>
<dbReference type="OrthoDB" id="73196at2759"/>
<accession>T0QPW6</accession>
<dbReference type="OMA" id="DGPMGIA"/>
<protein>
    <recommendedName>
        <fullName evidence="1">N-acetyltransferase domain-containing protein</fullName>
    </recommendedName>
</protein>
<dbReference type="EMBL" id="JH767137">
    <property type="protein sequence ID" value="EQC40169.1"/>
    <property type="molecule type" value="Genomic_DNA"/>
</dbReference>
<dbReference type="VEuPathDB" id="FungiDB:SDRG_02818"/>
<dbReference type="InterPro" id="IPR000182">
    <property type="entry name" value="GNAT_dom"/>
</dbReference>
<reference evidence="2 3" key="1">
    <citation type="submission" date="2012-04" db="EMBL/GenBank/DDBJ databases">
        <title>The Genome Sequence of Saprolegnia declina VS20.</title>
        <authorList>
            <consortium name="The Broad Institute Genome Sequencing Platform"/>
            <person name="Russ C."/>
            <person name="Nusbaum C."/>
            <person name="Tyler B."/>
            <person name="van West P."/>
            <person name="Dieguez-Uribeondo J."/>
            <person name="de Bruijn I."/>
            <person name="Tripathy S."/>
            <person name="Jiang R."/>
            <person name="Young S.K."/>
            <person name="Zeng Q."/>
            <person name="Gargeya S."/>
            <person name="Fitzgerald M."/>
            <person name="Haas B."/>
            <person name="Abouelleil A."/>
            <person name="Alvarado L."/>
            <person name="Arachchi H.M."/>
            <person name="Berlin A."/>
            <person name="Chapman S.B."/>
            <person name="Goldberg J."/>
            <person name="Griggs A."/>
            <person name="Gujja S."/>
            <person name="Hansen M."/>
            <person name="Howarth C."/>
            <person name="Imamovic A."/>
            <person name="Larimer J."/>
            <person name="McCowen C."/>
            <person name="Montmayeur A."/>
            <person name="Murphy C."/>
            <person name="Neiman D."/>
            <person name="Pearson M."/>
            <person name="Priest M."/>
            <person name="Roberts A."/>
            <person name="Saif S."/>
            <person name="Shea T."/>
            <person name="Sisk P."/>
            <person name="Sykes S."/>
            <person name="Wortman J."/>
            <person name="Nusbaum C."/>
            <person name="Birren B."/>
        </authorList>
    </citation>
    <scope>NUCLEOTIDE SEQUENCE [LARGE SCALE GENOMIC DNA]</scope>
    <source>
        <strain evidence="2 3">VS20</strain>
    </source>
</reference>
<evidence type="ECO:0000259" key="1">
    <source>
        <dbReference type="PROSITE" id="PS51186"/>
    </source>
</evidence>
<proteinExistence type="predicted"/>
<dbReference type="RefSeq" id="XP_008606643.1">
    <property type="nucleotide sequence ID" value="XM_008608421.1"/>
</dbReference>
<dbReference type="Proteomes" id="UP000030762">
    <property type="component" value="Unassembled WGS sequence"/>
</dbReference>
<feature type="domain" description="N-acetyltransferase" evidence="1">
    <location>
        <begin position="43"/>
        <end position="205"/>
    </location>
</feature>
<keyword evidence="3" id="KW-1185">Reference proteome</keyword>
<dbReference type="Gene3D" id="3.40.630.30">
    <property type="match status" value="1"/>
</dbReference>
<evidence type="ECO:0000313" key="2">
    <source>
        <dbReference type="EMBL" id="EQC40169.1"/>
    </source>
</evidence>
<dbReference type="PROSITE" id="PS51186">
    <property type="entry name" value="GNAT"/>
    <property type="match status" value="1"/>
</dbReference>
<dbReference type="Pfam" id="PF00583">
    <property type="entry name" value="Acetyltransf_1"/>
    <property type="match status" value="1"/>
</dbReference>